<dbReference type="InterPro" id="IPR000086">
    <property type="entry name" value="NUDIX_hydrolase_dom"/>
</dbReference>
<reference evidence="8" key="1">
    <citation type="submission" date="2023-06" db="EMBL/GenBank/DDBJ databases">
        <title>Gordonia sp. nov. and Pseudochrobactrum sp. nov., two species isolated from the burying beetle Nicrophorus vespilloides.</title>
        <authorList>
            <person name="Poehlein A."/>
            <person name="Guzman J."/>
            <person name="Daniel R."/>
            <person name="Vilcinskas A."/>
        </authorList>
    </citation>
    <scope>NUCLEOTIDE SEQUENCE</scope>
    <source>
        <strain evidence="8">MP11Mi</strain>
    </source>
</reference>
<dbReference type="InterPro" id="IPR045121">
    <property type="entry name" value="CoAse"/>
</dbReference>
<comment type="cofactor">
    <cofactor evidence="1">
        <name>Mn(2+)</name>
        <dbReference type="ChEBI" id="CHEBI:29035"/>
    </cofactor>
</comment>
<evidence type="ECO:0000313" key="8">
    <source>
        <dbReference type="EMBL" id="WOC12909.1"/>
    </source>
</evidence>
<feature type="domain" description="Nudix hydrolase" evidence="7">
    <location>
        <begin position="24"/>
        <end position="157"/>
    </location>
</feature>
<name>A0AA97CXG6_9ACTN</name>
<evidence type="ECO:0000256" key="6">
    <source>
        <dbReference type="ARBA" id="ARBA00023211"/>
    </source>
</evidence>
<gene>
    <name evidence="8" type="primary">nudL_2</name>
    <name evidence="8" type="ORF">MP11Mi_20050</name>
</gene>
<evidence type="ECO:0000256" key="3">
    <source>
        <dbReference type="ARBA" id="ARBA00022723"/>
    </source>
</evidence>
<dbReference type="CDD" id="cd03426">
    <property type="entry name" value="NUDIX_CoAse_Nudt7"/>
    <property type="match status" value="1"/>
</dbReference>
<dbReference type="SUPFAM" id="SSF55811">
    <property type="entry name" value="Nudix"/>
    <property type="match status" value="1"/>
</dbReference>
<sequence>MLTRTDVETRLGAFDVRRIPLAEGARAAAVMLVMAPRDGRRGVWLTRRPARMNRHAAQFALPGGRLDSGETHHEAGLRELHEEMGIALGADTILGDLDDFATRSGYVMTPTVAWMDDEVAPDPNPDEVEQTFLIDLDELADAQPQFETIPESDRPVMSLPLIGRWIHAPTAAVLFQFAGVVLRDEPVRVADYEQPLFAWR</sequence>
<dbReference type="Gene3D" id="3.90.79.10">
    <property type="entry name" value="Nucleoside Triphosphate Pyrophosphohydrolase"/>
    <property type="match status" value="1"/>
</dbReference>
<dbReference type="AlphaFoldDB" id="A0AA97CXG6"/>
<dbReference type="InterPro" id="IPR020476">
    <property type="entry name" value="Nudix_hydrolase"/>
</dbReference>
<dbReference type="EC" id="3.6.1.-" evidence="8"/>
<evidence type="ECO:0000256" key="4">
    <source>
        <dbReference type="ARBA" id="ARBA00022801"/>
    </source>
</evidence>
<evidence type="ECO:0000256" key="2">
    <source>
        <dbReference type="ARBA" id="ARBA00001946"/>
    </source>
</evidence>
<dbReference type="PRINTS" id="PR00502">
    <property type="entry name" value="NUDIXFAMILY"/>
</dbReference>
<evidence type="ECO:0000259" key="7">
    <source>
        <dbReference type="PROSITE" id="PS51462"/>
    </source>
</evidence>
<keyword evidence="4 8" id="KW-0378">Hydrolase</keyword>
<dbReference type="EMBL" id="CP128986">
    <property type="protein sequence ID" value="WOC12909.1"/>
    <property type="molecule type" value="Genomic_DNA"/>
</dbReference>
<dbReference type="PANTHER" id="PTHR12992">
    <property type="entry name" value="NUDIX HYDROLASE"/>
    <property type="match status" value="1"/>
</dbReference>
<dbReference type="InterPro" id="IPR015797">
    <property type="entry name" value="NUDIX_hydrolase-like_dom_sf"/>
</dbReference>
<comment type="cofactor">
    <cofactor evidence="2">
        <name>Mg(2+)</name>
        <dbReference type="ChEBI" id="CHEBI:18420"/>
    </cofactor>
</comment>
<protein>
    <submittedName>
        <fullName evidence="8">Nudix hydrolase NudL</fullName>
        <ecNumber evidence="8">3.6.1.-</ecNumber>
    </submittedName>
</protein>
<dbReference type="PANTHER" id="PTHR12992:SF11">
    <property type="entry name" value="MITOCHONDRIAL COENZYME A DIPHOSPHATASE NUDT8"/>
    <property type="match status" value="1"/>
</dbReference>
<dbReference type="GO" id="GO:0010945">
    <property type="term" value="F:coenzyme A diphosphatase activity"/>
    <property type="evidence" value="ECO:0007669"/>
    <property type="project" value="InterPro"/>
</dbReference>
<dbReference type="PROSITE" id="PS51462">
    <property type="entry name" value="NUDIX"/>
    <property type="match status" value="1"/>
</dbReference>
<proteinExistence type="predicted"/>
<keyword evidence="3" id="KW-0479">Metal-binding</keyword>
<dbReference type="Pfam" id="PF00293">
    <property type="entry name" value="NUDIX"/>
    <property type="match status" value="1"/>
</dbReference>
<evidence type="ECO:0000256" key="1">
    <source>
        <dbReference type="ARBA" id="ARBA00001936"/>
    </source>
</evidence>
<organism evidence="8">
    <name type="scientific">Gordonia sp. MP11Mi</name>
    <dbReference type="NCBI Taxonomy" id="3022769"/>
    <lineage>
        <taxon>Bacteria</taxon>
        <taxon>Bacillati</taxon>
        <taxon>Actinomycetota</taxon>
        <taxon>Actinomycetes</taxon>
        <taxon>Mycobacteriales</taxon>
        <taxon>Gordoniaceae</taxon>
        <taxon>Gordonia</taxon>
    </lineage>
</organism>
<keyword evidence="6" id="KW-0464">Manganese</keyword>
<dbReference type="GO" id="GO:0046872">
    <property type="term" value="F:metal ion binding"/>
    <property type="evidence" value="ECO:0007669"/>
    <property type="project" value="UniProtKB-KW"/>
</dbReference>
<keyword evidence="5" id="KW-0460">Magnesium</keyword>
<accession>A0AA97CXG6</accession>
<dbReference type="RefSeq" id="WP_420038772.1">
    <property type="nucleotide sequence ID" value="NZ_CP128986.1"/>
</dbReference>
<evidence type="ECO:0000256" key="5">
    <source>
        <dbReference type="ARBA" id="ARBA00022842"/>
    </source>
</evidence>